<proteinExistence type="predicted"/>
<dbReference type="Pfam" id="PF12728">
    <property type="entry name" value="HTH_17"/>
    <property type="match status" value="1"/>
</dbReference>
<keyword evidence="3" id="KW-1185">Reference proteome</keyword>
<dbReference type="Proteomes" id="UP000199514">
    <property type="component" value="Unassembled WGS sequence"/>
</dbReference>
<organism evidence="2 3">
    <name type="scientific">Flexibacter flexilis DSM 6793</name>
    <dbReference type="NCBI Taxonomy" id="927664"/>
    <lineage>
        <taxon>Bacteria</taxon>
        <taxon>Pseudomonadati</taxon>
        <taxon>Bacteroidota</taxon>
        <taxon>Cytophagia</taxon>
        <taxon>Cytophagales</taxon>
        <taxon>Flexibacteraceae</taxon>
        <taxon>Flexibacter</taxon>
    </lineage>
</organism>
<dbReference type="AlphaFoldDB" id="A0A1I1N7C0"/>
<dbReference type="RefSeq" id="WP_091516234.1">
    <property type="nucleotide sequence ID" value="NZ_FOLE01000013.1"/>
</dbReference>
<gene>
    <name evidence="2" type="ORF">SAMN05421780_11324</name>
</gene>
<name>A0A1I1N7C0_9BACT</name>
<accession>A0A1I1N7C0</accession>
<dbReference type="OrthoDB" id="965908at2"/>
<reference evidence="2 3" key="1">
    <citation type="submission" date="2016-10" db="EMBL/GenBank/DDBJ databases">
        <authorList>
            <person name="de Groot N.N."/>
        </authorList>
    </citation>
    <scope>NUCLEOTIDE SEQUENCE [LARGE SCALE GENOMIC DNA]</scope>
    <source>
        <strain evidence="2 3">DSM 6793</strain>
    </source>
</reference>
<evidence type="ECO:0000313" key="2">
    <source>
        <dbReference type="EMBL" id="SFC93527.1"/>
    </source>
</evidence>
<evidence type="ECO:0000313" key="3">
    <source>
        <dbReference type="Proteomes" id="UP000199514"/>
    </source>
</evidence>
<sequence length="106" mass="12059">MENPFATILKELEELKGMVSALQDWRAEKVVPPAESDFMQLADAAQLLGISKSTLYKYSCSRQSPFTFYKVGKRLFCKRSELLNYMNGSKLASVESYANHRLSARK</sequence>
<dbReference type="InterPro" id="IPR041657">
    <property type="entry name" value="HTH_17"/>
</dbReference>
<protein>
    <submittedName>
        <fullName evidence="2">Helix-turn-helix domain-containing protein</fullName>
    </submittedName>
</protein>
<feature type="domain" description="Helix-turn-helix" evidence="1">
    <location>
        <begin position="39"/>
        <end position="88"/>
    </location>
</feature>
<dbReference type="STRING" id="927664.SAMN05421780_11324"/>
<dbReference type="EMBL" id="FOLE01000013">
    <property type="protein sequence ID" value="SFC93527.1"/>
    <property type="molecule type" value="Genomic_DNA"/>
</dbReference>
<evidence type="ECO:0000259" key="1">
    <source>
        <dbReference type="Pfam" id="PF12728"/>
    </source>
</evidence>